<dbReference type="SUPFAM" id="SSF50129">
    <property type="entry name" value="GroES-like"/>
    <property type="match status" value="1"/>
</dbReference>
<dbReference type="InterPro" id="IPR036291">
    <property type="entry name" value="NAD(P)-bd_dom_sf"/>
</dbReference>
<sequence length="349" mass="36911">MATTAATNTRYLVRSQGSPLTASTNPAPTTADLKPTEVLVRLRAVAVNPADYKMIDSGHRVQSWPLVAGLDGAGEVAAVGEQVSRFRVGDGVLAAFATGERSGSFQDFAVVEERMVAKKPELWSFEEAASVVVCYITALVGLVKGLGLRPPFLPSQDTTSSPIKSVLVLGGSSAVGAAAIQLLRLSLPPEATILATSSPRHHRHLEEYLGASKAVDRSSKSLVQDVQQLTPDGHGVDAIVDAVGAGAGSDGIFDVLRTDGLQRYAQVWTGDEEVSVLSRVDSVLFRSRDLPSIDGHEEVLRALEKLLEEGKYKLPLPVKVVDGRGLAAFESGLGLVRNGVSGEKVVVRL</sequence>
<evidence type="ECO:0000256" key="2">
    <source>
        <dbReference type="ARBA" id="ARBA00023002"/>
    </source>
</evidence>
<dbReference type="InterPro" id="IPR011032">
    <property type="entry name" value="GroES-like_sf"/>
</dbReference>
<dbReference type="CDD" id="cd08249">
    <property type="entry name" value="enoyl_reductase_like"/>
    <property type="match status" value="1"/>
</dbReference>
<proteinExistence type="inferred from homology"/>
<dbReference type="InterPro" id="IPR013149">
    <property type="entry name" value="ADH-like_C"/>
</dbReference>
<dbReference type="Gene3D" id="3.40.50.720">
    <property type="entry name" value="NAD(P)-binding Rossmann-like Domain"/>
    <property type="match status" value="1"/>
</dbReference>
<evidence type="ECO:0000313" key="6">
    <source>
        <dbReference type="Proteomes" id="UP000756346"/>
    </source>
</evidence>
<comment type="caution">
    <text evidence="5">The sequence shown here is derived from an EMBL/GenBank/DDBJ whole genome shotgun (WGS) entry which is preliminary data.</text>
</comment>
<accession>A0A9P8XZD5</accession>
<dbReference type="OrthoDB" id="48317at2759"/>
<dbReference type="AlphaFoldDB" id="A0A9P8XZD5"/>
<dbReference type="InterPro" id="IPR047122">
    <property type="entry name" value="Trans-enoyl_RdTase-like"/>
</dbReference>
<dbReference type="GO" id="GO:0016651">
    <property type="term" value="F:oxidoreductase activity, acting on NAD(P)H"/>
    <property type="evidence" value="ECO:0007669"/>
    <property type="project" value="InterPro"/>
</dbReference>
<dbReference type="SMART" id="SM00829">
    <property type="entry name" value="PKS_ER"/>
    <property type="match status" value="1"/>
</dbReference>
<dbReference type="GeneID" id="70178020"/>
<name>A0A9P8XZD5_9PEZI</name>
<feature type="domain" description="Enoyl reductase (ER)" evidence="4">
    <location>
        <begin position="17"/>
        <end position="347"/>
    </location>
</feature>
<dbReference type="PANTHER" id="PTHR45348:SF2">
    <property type="entry name" value="ZINC-TYPE ALCOHOL DEHYDROGENASE-LIKE PROTEIN C2E1P3.01"/>
    <property type="match status" value="1"/>
</dbReference>
<dbReference type="Proteomes" id="UP000756346">
    <property type="component" value="Unassembled WGS sequence"/>
</dbReference>
<dbReference type="InterPro" id="IPR020843">
    <property type="entry name" value="ER"/>
</dbReference>
<dbReference type="SUPFAM" id="SSF51735">
    <property type="entry name" value="NAD(P)-binding Rossmann-fold domains"/>
    <property type="match status" value="1"/>
</dbReference>
<dbReference type="RefSeq" id="XP_046008887.1">
    <property type="nucleotide sequence ID" value="XM_046148474.1"/>
</dbReference>
<keyword evidence="2" id="KW-0560">Oxidoreductase</keyword>
<evidence type="ECO:0000313" key="5">
    <source>
        <dbReference type="EMBL" id="KAH7025670.1"/>
    </source>
</evidence>
<dbReference type="Pfam" id="PF00107">
    <property type="entry name" value="ADH_zinc_N"/>
    <property type="match status" value="1"/>
</dbReference>
<dbReference type="Gene3D" id="3.90.180.10">
    <property type="entry name" value="Medium-chain alcohol dehydrogenases, catalytic domain"/>
    <property type="match status" value="1"/>
</dbReference>
<comment type="similarity">
    <text evidence="1">Belongs to the zinc-containing alcohol dehydrogenase family.</text>
</comment>
<gene>
    <name evidence="5" type="ORF">B0I36DRAFT_148027</name>
</gene>
<dbReference type="EMBL" id="JAGTJQ010000008">
    <property type="protein sequence ID" value="KAH7025670.1"/>
    <property type="molecule type" value="Genomic_DNA"/>
</dbReference>
<evidence type="ECO:0000259" key="4">
    <source>
        <dbReference type="SMART" id="SM00829"/>
    </source>
</evidence>
<reference evidence="5" key="1">
    <citation type="journal article" date="2021" name="Nat. Commun.">
        <title>Genetic determinants of endophytism in the Arabidopsis root mycobiome.</title>
        <authorList>
            <person name="Mesny F."/>
            <person name="Miyauchi S."/>
            <person name="Thiergart T."/>
            <person name="Pickel B."/>
            <person name="Atanasova L."/>
            <person name="Karlsson M."/>
            <person name="Huettel B."/>
            <person name="Barry K.W."/>
            <person name="Haridas S."/>
            <person name="Chen C."/>
            <person name="Bauer D."/>
            <person name="Andreopoulos W."/>
            <person name="Pangilinan J."/>
            <person name="LaButti K."/>
            <person name="Riley R."/>
            <person name="Lipzen A."/>
            <person name="Clum A."/>
            <person name="Drula E."/>
            <person name="Henrissat B."/>
            <person name="Kohler A."/>
            <person name="Grigoriev I.V."/>
            <person name="Martin F.M."/>
            <person name="Hacquard S."/>
        </authorList>
    </citation>
    <scope>NUCLEOTIDE SEQUENCE</scope>
    <source>
        <strain evidence="5">MPI-CAGE-CH-0230</strain>
    </source>
</reference>
<keyword evidence="6" id="KW-1185">Reference proteome</keyword>
<feature type="compositionally biased region" description="Polar residues" evidence="3">
    <location>
        <begin position="13"/>
        <end position="28"/>
    </location>
</feature>
<evidence type="ECO:0000256" key="3">
    <source>
        <dbReference type="SAM" id="MobiDB-lite"/>
    </source>
</evidence>
<dbReference type="PANTHER" id="PTHR45348">
    <property type="entry name" value="HYPOTHETICAL OXIDOREDUCTASE (EUROFUNG)"/>
    <property type="match status" value="1"/>
</dbReference>
<dbReference type="InterPro" id="IPR013154">
    <property type="entry name" value="ADH-like_N"/>
</dbReference>
<dbReference type="Pfam" id="PF08240">
    <property type="entry name" value="ADH_N"/>
    <property type="match status" value="1"/>
</dbReference>
<evidence type="ECO:0000256" key="1">
    <source>
        <dbReference type="ARBA" id="ARBA00008072"/>
    </source>
</evidence>
<feature type="region of interest" description="Disordered" evidence="3">
    <location>
        <begin position="13"/>
        <end position="32"/>
    </location>
</feature>
<protein>
    <submittedName>
        <fullName evidence="5">Chaperonin 10-like protein</fullName>
    </submittedName>
</protein>
<organism evidence="5 6">
    <name type="scientific">Microdochium trichocladiopsis</name>
    <dbReference type="NCBI Taxonomy" id="1682393"/>
    <lineage>
        <taxon>Eukaryota</taxon>
        <taxon>Fungi</taxon>
        <taxon>Dikarya</taxon>
        <taxon>Ascomycota</taxon>
        <taxon>Pezizomycotina</taxon>
        <taxon>Sordariomycetes</taxon>
        <taxon>Xylariomycetidae</taxon>
        <taxon>Xylariales</taxon>
        <taxon>Microdochiaceae</taxon>
        <taxon>Microdochium</taxon>
    </lineage>
</organism>